<feature type="domain" description="EF-hand" evidence="2">
    <location>
        <begin position="138"/>
        <end position="173"/>
    </location>
</feature>
<dbReference type="AlphaFoldDB" id="A0A3P8VS68"/>
<name>A0A3P8VS68_CYNSE</name>
<dbReference type="FunFam" id="1.10.238.10:FF:000082">
    <property type="entry name" value="Myosin light chain 1"/>
    <property type="match status" value="1"/>
</dbReference>
<dbReference type="Pfam" id="PF13405">
    <property type="entry name" value="EF-hand_6"/>
    <property type="match status" value="1"/>
</dbReference>
<dbReference type="InterPro" id="IPR002048">
    <property type="entry name" value="EF_hand_dom"/>
</dbReference>
<protein>
    <submittedName>
        <fullName evidence="3">Calmodulin-like 4a</fullName>
    </submittedName>
</protein>
<evidence type="ECO:0000259" key="2">
    <source>
        <dbReference type="PROSITE" id="PS50222"/>
    </source>
</evidence>
<dbReference type="GO" id="GO:0005509">
    <property type="term" value="F:calcium ion binding"/>
    <property type="evidence" value="ECO:0007669"/>
    <property type="project" value="InterPro"/>
</dbReference>
<dbReference type="KEGG" id="csem:103398481"/>
<dbReference type="RefSeq" id="XP_008335348.1">
    <property type="nucleotide sequence ID" value="XM_008337126.3"/>
</dbReference>
<keyword evidence="4" id="KW-1185">Reference proteome</keyword>
<dbReference type="OrthoDB" id="435273at2759"/>
<dbReference type="InParanoid" id="A0A3P8VS68"/>
<proteinExistence type="predicted"/>
<dbReference type="Gene3D" id="1.10.238.10">
    <property type="entry name" value="EF-hand"/>
    <property type="match status" value="2"/>
</dbReference>
<evidence type="ECO:0000313" key="3">
    <source>
        <dbReference type="Ensembl" id="ENSCSEP00000016131.1"/>
    </source>
</evidence>
<evidence type="ECO:0000256" key="1">
    <source>
        <dbReference type="ARBA" id="ARBA00022737"/>
    </source>
</evidence>
<accession>A0A3P8VS68</accession>
<dbReference type="PANTHER" id="PTHR23048:SF45">
    <property type="entry name" value="CALMODULIN LIKE 4"/>
    <property type="match status" value="1"/>
</dbReference>
<dbReference type="Ensembl" id="ENSCSET00000016337.1">
    <property type="protein sequence ID" value="ENSCSEP00000016131.1"/>
    <property type="gene ID" value="ENSCSEG00000010383.1"/>
</dbReference>
<dbReference type="Pfam" id="PF13499">
    <property type="entry name" value="EF-hand_7"/>
    <property type="match status" value="1"/>
</dbReference>
<dbReference type="InterPro" id="IPR050230">
    <property type="entry name" value="CALM/Myosin/TropC-like"/>
</dbReference>
<dbReference type="FunFam" id="1.10.238.10:FF:000216">
    <property type="entry name" value="Putative calmodulin"/>
    <property type="match status" value="1"/>
</dbReference>
<sequence length="174" mass="20202">MYHVTKWTLNRGGGQGSTITLPPEEEQRATQNEFKECFSLYDKKQRGKIEAKDLMTVMRCLGTSPTHGEIERHLQVHKIDKKGELDFSSFLTMMHRQMQQEDPKTEILEALRMTDRQKKGFIPASELRAKLTMMGEKLTDREVDELFKEANVKSNGKVNYEEFTKMVTLPPVDY</sequence>
<dbReference type="InterPro" id="IPR011992">
    <property type="entry name" value="EF-hand-dom_pair"/>
</dbReference>
<feature type="domain" description="EF-hand" evidence="2">
    <location>
        <begin position="102"/>
        <end position="137"/>
    </location>
</feature>
<dbReference type="CTD" id="560151"/>
<dbReference type="SUPFAM" id="SSF47473">
    <property type="entry name" value="EF-hand"/>
    <property type="match status" value="1"/>
</dbReference>
<dbReference type="Proteomes" id="UP000265120">
    <property type="component" value="Unassembled WGS sequence"/>
</dbReference>
<dbReference type="SMART" id="SM00054">
    <property type="entry name" value="EFh"/>
    <property type="match status" value="4"/>
</dbReference>
<dbReference type="GeneID" id="103398481"/>
<feature type="domain" description="EF-hand" evidence="2">
    <location>
        <begin position="29"/>
        <end position="64"/>
    </location>
</feature>
<organism evidence="3 4">
    <name type="scientific">Cynoglossus semilaevis</name>
    <name type="common">Tongue sole</name>
    <dbReference type="NCBI Taxonomy" id="244447"/>
    <lineage>
        <taxon>Eukaryota</taxon>
        <taxon>Metazoa</taxon>
        <taxon>Chordata</taxon>
        <taxon>Craniata</taxon>
        <taxon>Vertebrata</taxon>
        <taxon>Euteleostomi</taxon>
        <taxon>Actinopterygii</taxon>
        <taxon>Neopterygii</taxon>
        <taxon>Teleostei</taxon>
        <taxon>Neoteleostei</taxon>
        <taxon>Acanthomorphata</taxon>
        <taxon>Carangaria</taxon>
        <taxon>Pleuronectiformes</taxon>
        <taxon>Pleuronectoidei</taxon>
        <taxon>Cynoglossidae</taxon>
        <taxon>Cynoglossinae</taxon>
        <taxon>Cynoglossus</taxon>
    </lineage>
</organism>
<keyword evidence="1" id="KW-0677">Repeat</keyword>
<dbReference type="GO" id="GO:0016460">
    <property type="term" value="C:myosin II complex"/>
    <property type="evidence" value="ECO:0007669"/>
    <property type="project" value="TreeGrafter"/>
</dbReference>
<dbReference type="CDD" id="cd00051">
    <property type="entry name" value="EFh"/>
    <property type="match status" value="2"/>
</dbReference>
<dbReference type="PANTHER" id="PTHR23048">
    <property type="entry name" value="MYOSIN LIGHT CHAIN 1, 3"/>
    <property type="match status" value="1"/>
</dbReference>
<dbReference type="STRING" id="244447.ENSCSEP00000016131"/>
<dbReference type="PROSITE" id="PS50222">
    <property type="entry name" value="EF_HAND_2"/>
    <property type="match status" value="3"/>
</dbReference>
<reference evidence="3" key="1">
    <citation type="submission" date="2025-08" db="UniProtKB">
        <authorList>
            <consortium name="Ensembl"/>
        </authorList>
    </citation>
    <scope>IDENTIFICATION</scope>
</reference>
<dbReference type="FunCoup" id="A0A3P8VS68">
    <property type="interactions" value="410"/>
</dbReference>
<dbReference type="GeneTree" id="ENSGT00940000157859"/>
<reference evidence="3" key="2">
    <citation type="submission" date="2025-09" db="UniProtKB">
        <authorList>
            <consortium name="Ensembl"/>
        </authorList>
    </citation>
    <scope>IDENTIFICATION</scope>
</reference>
<evidence type="ECO:0000313" key="4">
    <source>
        <dbReference type="Proteomes" id="UP000265120"/>
    </source>
</evidence>